<dbReference type="GO" id="GO:0005886">
    <property type="term" value="C:plasma membrane"/>
    <property type="evidence" value="ECO:0007669"/>
    <property type="project" value="UniProtKB-SubCell"/>
</dbReference>
<dbReference type="GO" id="GO:0022857">
    <property type="term" value="F:transmembrane transporter activity"/>
    <property type="evidence" value="ECO:0007669"/>
    <property type="project" value="InterPro"/>
</dbReference>
<dbReference type="EMBL" id="BHYK01000011">
    <property type="protein sequence ID" value="GCD10679.1"/>
    <property type="molecule type" value="Genomic_DNA"/>
</dbReference>
<feature type="transmembrane region" description="Helical" evidence="2">
    <location>
        <begin position="76"/>
        <end position="95"/>
    </location>
</feature>
<dbReference type="InterPro" id="IPR036259">
    <property type="entry name" value="MFS_trans_sf"/>
</dbReference>
<feature type="transmembrane region" description="Helical" evidence="2">
    <location>
        <begin position="294"/>
        <end position="312"/>
    </location>
</feature>
<evidence type="ECO:0000256" key="1">
    <source>
        <dbReference type="ARBA" id="ARBA00004651"/>
    </source>
</evidence>
<evidence type="ECO:0000313" key="3">
    <source>
        <dbReference type="EMBL" id="GCD10679.1"/>
    </source>
</evidence>
<dbReference type="Gene3D" id="1.20.1250.20">
    <property type="entry name" value="MFS general substrate transporter like domains"/>
    <property type="match status" value="2"/>
</dbReference>
<feature type="transmembrane region" description="Helical" evidence="2">
    <location>
        <begin position="387"/>
        <end position="406"/>
    </location>
</feature>
<feature type="transmembrane region" description="Helical" evidence="2">
    <location>
        <begin position="100"/>
        <end position="119"/>
    </location>
</feature>
<reference evidence="3 4" key="1">
    <citation type="submission" date="2018-11" db="EMBL/GenBank/DDBJ databases">
        <title>Genome sequencing and assembly of Clostridium tagluense strain A121.</title>
        <authorList>
            <person name="Murakami T."/>
            <person name="Segawa T."/>
            <person name="Shcherbakova V.A."/>
            <person name="Mori H."/>
            <person name="Yoshimura Y."/>
        </authorList>
    </citation>
    <scope>NUCLEOTIDE SEQUENCE [LARGE SCALE GENOMIC DNA]</scope>
    <source>
        <strain evidence="3 4">A121</strain>
    </source>
</reference>
<evidence type="ECO:0000256" key="2">
    <source>
        <dbReference type="SAM" id="Phobius"/>
    </source>
</evidence>
<feature type="transmembrane region" description="Helical" evidence="2">
    <location>
        <begin position="264"/>
        <end position="282"/>
    </location>
</feature>
<dbReference type="Pfam" id="PF07690">
    <property type="entry name" value="MFS_1"/>
    <property type="match status" value="1"/>
</dbReference>
<feature type="transmembrane region" description="Helical" evidence="2">
    <location>
        <begin position="318"/>
        <end position="338"/>
    </location>
</feature>
<feature type="transmembrane region" description="Helical" evidence="2">
    <location>
        <begin position="37"/>
        <end position="56"/>
    </location>
</feature>
<protein>
    <submittedName>
        <fullName evidence="3">MFS transporter</fullName>
    </submittedName>
</protein>
<feature type="transmembrane region" description="Helical" evidence="2">
    <location>
        <begin position="163"/>
        <end position="182"/>
    </location>
</feature>
<comment type="subcellular location">
    <subcellularLocation>
        <location evidence="1">Cell membrane</location>
        <topology evidence="1">Multi-pass membrane protein</topology>
    </subcellularLocation>
</comment>
<dbReference type="Proteomes" id="UP000287872">
    <property type="component" value="Unassembled WGS sequence"/>
</dbReference>
<gene>
    <name evidence="3" type="ORF">Ctaglu_23020</name>
</gene>
<keyword evidence="2" id="KW-1133">Transmembrane helix</keyword>
<feature type="transmembrane region" description="Helical" evidence="2">
    <location>
        <begin position="125"/>
        <end position="151"/>
    </location>
</feature>
<dbReference type="SUPFAM" id="SSF103473">
    <property type="entry name" value="MFS general substrate transporter"/>
    <property type="match status" value="1"/>
</dbReference>
<feature type="transmembrane region" description="Helical" evidence="2">
    <location>
        <begin position="359"/>
        <end position="381"/>
    </location>
</feature>
<dbReference type="AlphaFoldDB" id="A0A401UMC0"/>
<dbReference type="PANTHER" id="PTHR23518">
    <property type="entry name" value="C-METHYLTRANSFERASE"/>
    <property type="match status" value="1"/>
</dbReference>
<accession>A0A401UMC0</accession>
<dbReference type="RefSeq" id="WP_307720485.1">
    <property type="nucleotide sequence ID" value="NZ_BHYK01000011.1"/>
</dbReference>
<comment type="caution">
    <text evidence="3">The sequence shown here is derived from an EMBL/GenBank/DDBJ whole genome shotgun (WGS) entry which is preliminary data.</text>
</comment>
<sequence>MESEKKLSEMGVVKKQKIKEKFPYLVSKFNNDRDFKLFLIVGLFTGIASGINSTVFNNFLSDTYKLTASARGIVEFPRELPGVLIVIVLGILAFLGDIRIAIIGMIFAALGMLGLGLFSPSFASMLLWMMLLSLGTHIFMPLSAGIGMNLSENGNYGARLGRYSAYNLIATIVGYAIVWVGFKYFNLTYQIAFVLASVFYIFAAFFLGLMKSKKPKKKKVTLVFKKKYTLYYCLSVVNGARKQIFLTFAPWVLIQVYHVNPPTFAMLGFIIAILSIFTRTIVGNAIDKKGERFVLSLEAIVLIVICMGYSFADYLLSPSAAVVIIAACYVIDNSLSVVEMARSTYVKKIAICPEDVIPTLSAGTSFDHVIAMSIPFIGGILWTTMGYQYVFIVAAFIAVINLFLSLKIKIN</sequence>
<evidence type="ECO:0000313" key="4">
    <source>
        <dbReference type="Proteomes" id="UP000287872"/>
    </source>
</evidence>
<dbReference type="PANTHER" id="PTHR23518:SF2">
    <property type="entry name" value="MAJOR FACILITATOR SUPERFAMILY TRANSPORTER"/>
    <property type="match status" value="1"/>
</dbReference>
<keyword evidence="2" id="KW-0472">Membrane</keyword>
<dbReference type="InterPro" id="IPR011701">
    <property type="entry name" value="MFS"/>
</dbReference>
<proteinExistence type="predicted"/>
<keyword evidence="4" id="KW-1185">Reference proteome</keyword>
<keyword evidence="2" id="KW-0812">Transmembrane</keyword>
<name>A0A401UMC0_9CLOT</name>
<organism evidence="3 4">
    <name type="scientific">Clostridium tagluense</name>
    <dbReference type="NCBI Taxonomy" id="360422"/>
    <lineage>
        <taxon>Bacteria</taxon>
        <taxon>Bacillati</taxon>
        <taxon>Bacillota</taxon>
        <taxon>Clostridia</taxon>
        <taxon>Eubacteriales</taxon>
        <taxon>Clostridiaceae</taxon>
        <taxon>Clostridium</taxon>
    </lineage>
</organism>
<feature type="transmembrane region" description="Helical" evidence="2">
    <location>
        <begin position="230"/>
        <end position="252"/>
    </location>
</feature>
<feature type="transmembrane region" description="Helical" evidence="2">
    <location>
        <begin position="188"/>
        <end position="209"/>
    </location>
</feature>